<protein>
    <submittedName>
        <fullName evidence="2">Amidohydrolase family protein</fullName>
    </submittedName>
</protein>
<keyword evidence="3" id="KW-1185">Reference proteome</keyword>
<dbReference type="Gene3D" id="3.20.20.140">
    <property type="entry name" value="Metal-dependent hydrolases"/>
    <property type="match status" value="1"/>
</dbReference>
<accession>A0ABP5R1R0</accession>
<proteinExistence type="predicted"/>
<dbReference type="InterPro" id="IPR052349">
    <property type="entry name" value="Metallo-hydrolase_Enzymes"/>
</dbReference>
<dbReference type="InterPro" id="IPR011059">
    <property type="entry name" value="Metal-dep_hydrolase_composite"/>
</dbReference>
<gene>
    <name evidence="2" type="ORF">GCM10009851_38500</name>
</gene>
<organism evidence="2 3">
    <name type="scientific">Herbiconiux moechotypicola</name>
    <dbReference type="NCBI Taxonomy" id="637393"/>
    <lineage>
        <taxon>Bacteria</taxon>
        <taxon>Bacillati</taxon>
        <taxon>Actinomycetota</taxon>
        <taxon>Actinomycetes</taxon>
        <taxon>Micrococcales</taxon>
        <taxon>Microbacteriaceae</taxon>
        <taxon>Herbiconiux</taxon>
    </lineage>
</organism>
<dbReference type="Pfam" id="PF07969">
    <property type="entry name" value="Amidohydro_3"/>
    <property type="match status" value="1"/>
</dbReference>
<dbReference type="InterPro" id="IPR032466">
    <property type="entry name" value="Metal_Hydrolase"/>
</dbReference>
<dbReference type="SUPFAM" id="SSF51556">
    <property type="entry name" value="Metallo-dependent hydrolases"/>
    <property type="match status" value="1"/>
</dbReference>
<dbReference type="PANTHER" id="PTHR32027:SF9">
    <property type="entry name" value="BLL3847 PROTEIN"/>
    <property type="match status" value="1"/>
</dbReference>
<reference evidence="3" key="1">
    <citation type="journal article" date="2019" name="Int. J. Syst. Evol. Microbiol.">
        <title>The Global Catalogue of Microorganisms (GCM) 10K type strain sequencing project: providing services to taxonomists for standard genome sequencing and annotation.</title>
        <authorList>
            <consortium name="The Broad Institute Genomics Platform"/>
            <consortium name="The Broad Institute Genome Sequencing Center for Infectious Disease"/>
            <person name="Wu L."/>
            <person name="Ma J."/>
        </authorList>
    </citation>
    <scope>NUCLEOTIDE SEQUENCE [LARGE SCALE GENOMIC DNA]</scope>
    <source>
        <strain evidence="3">JCM 16117</strain>
    </source>
</reference>
<evidence type="ECO:0000313" key="3">
    <source>
        <dbReference type="Proteomes" id="UP001500929"/>
    </source>
</evidence>
<evidence type="ECO:0000313" key="2">
    <source>
        <dbReference type="EMBL" id="GAA2249273.1"/>
    </source>
</evidence>
<evidence type="ECO:0000259" key="1">
    <source>
        <dbReference type="Pfam" id="PF07969"/>
    </source>
</evidence>
<dbReference type="InterPro" id="IPR013108">
    <property type="entry name" value="Amidohydro_3"/>
</dbReference>
<name>A0ABP5R1R0_9MICO</name>
<dbReference type="Proteomes" id="UP001500929">
    <property type="component" value="Unassembled WGS sequence"/>
</dbReference>
<sequence>MNALPRPITRLTDATLPDGSRVDVEIAGDTVVSVSPAAADGARTDFTAAPESTINLDGFLLLTAPAEPHAHLDKALSWDVINPPMGDLDLAVESWKAYSAITTTDDIADRARRQALAMLANGTTSIRCHVDVLHGGDPMRGVRALVAVRDELRGLVDIELTALNGPHSPTEHLLEAIDLGVDLVGGAPHMADDPEADLRRLLAVAAERGIGADLHTDESLGGAITLGLLAEIVRDWPESQPVTAGHCVRLGTLERAELDEIVDAVVAAGVGIVTLPITNLYLQGWEHPVSTPRGLTAVRALLDAGAKLGAGADNVRDPFNPVGRSDALETASLLVTAGHLTLDEAYTAVSDGARRVMSLPPAGVAVGAKAELLAVRGSNLSDVIANAPADRYVIHGGRLVAQSEVTRWIAPAAASGNLSTTEPLFETR</sequence>
<dbReference type="RefSeq" id="WP_259481567.1">
    <property type="nucleotide sequence ID" value="NZ_BAAAQY010000015.1"/>
</dbReference>
<comment type="caution">
    <text evidence="2">The sequence shown here is derived from an EMBL/GenBank/DDBJ whole genome shotgun (WGS) entry which is preliminary data.</text>
</comment>
<feature type="domain" description="Amidohydrolase 3" evidence="1">
    <location>
        <begin position="103"/>
        <end position="400"/>
    </location>
</feature>
<dbReference type="EMBL" id="BAAAQY010000015">
    <property type="protein sequence ID" value="GAA2249273.1"/>
    <property type="molecule type" value="Genomic_DNA"/>
</dbReference>
<dbReference type="PANTHER" id="PTHR32027">
    <property type="entry name" value="CYTOSINE DEAMINASE"/>
    <property type="match status" value="1"/>
</dbReference>
<dbReference type="Gene3D" id="2.30.40.10">
    <property type="entry name" value="Urease, subunit C, domain 1"/>
    <property type="match status" value="1"/>
</dbReference>